<feature type="region of interest" description="Disordered" evidence="1">
    <location>
        <begin position="358"/>
        <end position="481"/>
    </location>
</feature>
<comment type="caution">
    <text evidence="2">The sequence shown here is derived from an EMBL/GenBank/DDBJ whole genome shotgun (WGS) entry which is preliminary data.</text>
</comment>
<protein>
    <submittedName>
        <fullName evidence="2">Uncharacterized protein</fullName>
    </submittedName>
</protein>
<feature type="compositionally biased region" description="Polar residues" evidence="1">
    <location>
        <begin position="422"/>
        <end position="438"/>
    </location>
</feature>
<evidence type="ECO:0000313" key="2">
    <source>
        <dbReference type="EMBL" id="GAX11091.1"/>
    </source>
</evidence>
<name>A0A1Z5JBF7_FISSO</name>
<dbReference type="OrthoDB" id="49595at2759"/>
<proteinExistence type="predicted"/>
<dbReference type="InParanoid" id="A0A1Z5JBF7"/>
<organism evidence="2 3">
    <name type="scientific">Fistulifera solaris</name>
    <name type="common">Oleaginous diatom</name>
    <dbReference type="NCBI Taxonomy" id="1519565"/>
    <lineage>
        <taxon>Eukaryota</taxon>
        <taxon>Sar</taxon>
        <taxon>Stramenopiles</taxon>
        <taxon>Ochrophyta</taxon>
        <taxon>Bacillariophyta</taxon>
        <taxon>Bacillariophyceae</taxon>
        <taxon>Bacillariophycidae</taxon>
        <taxon>Naviculales</taxon>
        <taxon>Naviculaceae</taxon>
        <taxon>Fistulifera</taxon>
    </lineage>
</organism>
<feature type="compositionally biased region" description="Polar residues" evidence="1">
    <location>
        <begin position="291"/>
        <end position="305"/>
    </location>
</feature>
<evidence type="ECO:0000313" key="3">
    <source>
        <dbReference type="Proteomes" id="UP000198406"/>
    </source>
</evidence>
<sequence length="481" mass="53813">MTDISSQVLLSSHNPQKKAKCHRRRYAPVGPAGVLFQAQREQLNAKNGSLLSISMNEESHEEERGIEFTQGIAENTKTPTSGVVFYSRAWVDMLCHLQIVTPMLRSYLSEEQRYTTIRRFMPPKFVMILEILRGQVDWKLAPNKSLLVLVHAIDARSDTLWVVELLDETGAKINAWIKPRFVEQEQKLPKYVRIGMVWMLKEVTILLDSSPGGDNKATSEANEYRRMLLVGEQNIECVWSPPANEEDGGDIADPRFIEWMEKRNTLTSSLESVAEDCDEFDAIYETEETTLFSTSRSEQMSTSAAFQEPMHSPGQLSLEREQRPTALPTDSTRALPPPPPSPATRTLIKISTNVHSSDISNNQRQNHHHQCGPSALSAAAPSQKRKERSTEDEQVGLWTACPGEEDLALFSSDDDDDDDDAQPNTAATNDSASHAPTNSVPPPLHSSSPQNNRNRAREPVANIFQNADFVNLDLDCSSDEE</sequence>
<dbReference type="EMBL" id="BDSP01000036">
    <property type="protein sequence ID" value="GAX11091.1"/>
    <property type="molecule type" value="Genomic_DNA"/>
</dbReference>
<feature type="region of interest" description="Disordered" evidence="1">
    <location>
        <begin position="291"/>
        <end position="345"/>
    </location>
</feature>
<gene>
    <name evidence="2" type="ORF">FisN_9Hh181</name>
</gene>
<reference evidence="2 3" key="1">
    <citation type="journal article" date="2015" name="Plant Cell">
        <title>Oil accumulation by the oleaginous diatom Fistulifera solaris as revealed by the genome and transcriptome.</title>
        <authorList>
            <person name="Tanaka T."/>
            <person name="Maeda Y."/>
            <person name="Veluchamy A."/>
            <person name="Tanaka M."/>
            <person name="Abida H."/>
            <person name="Marechal E."/>
            <person name="Bowler C."/>
            <person name="Muto M."/>
            <person name="Sunaga Y."/>
            <person name="Tanaka M."/>
            <person name="Yoshino T."/>
            <person name="Taniguchi T."/>
            <person name="Fukuda Y."/>
            <person name="Nemoto M."/>
            <person name="Matsumoto M."/>
            <person name="Wong P.S."/>
            <person name="Aburatani S."/>
            <person name="Fujibuchi W."/>
        </authorList>
    </citation>
    <scope>NUCLEOTIDE SEQUENCE [LARGE SCALE GENOMIC DNA]</scope>
    <source>
        <strain evidence="2 3">JPCC DA0580</strain>
    </source>
</reference>
<accession>A0A1Z5JBF7</accession>
<feature type="compositionally biased region" description="Acidic residues" evidence="1">
    <location>
        <begin position="403"/>
        <end position="421"/>
    </location>
</feature>
<dbReference type="AlphaFoldDB" id="A0A1Z5JBF7"/>
<keyword evidence="3" id="KW-1185">Reference proteome</keyword>
<evidence type="ECO:0000256" key="1">
    <source>
        <dbReference type="SAM" id="MobiDB-lite"/>
    </source>
</evidence>
<dbReference type="Proteomes" id="UP000198406">
    <property type="component" value="Unassembled WGS sequence"/>
</dbReference>